<evidence type="ECO:0000256" key="2">
    <source>
        <dbReference type="SAM" id="MobiDB-lite"/>
    </source>
</evidence>
<feature type="compositionally biased region" description="Polar residues" evidence="2">
    <location>
        <begin position="189"/>
        <end position="199"/>
    </location>
</feature>
<protein>
    <recommendedName>
        <fullName evidence="5">SWI5-dependent HO expression protein 3</fullName>
    </recommendedName>
</protein>
<keyword evidence="1" id="KW-0175">Coiled coil</keyword>
<feature type="compositionally biased region" description="Basic and acidic residues" evidence="2">
    <location>
        <begin position="24"/>
        <end position="41"/>
    </location>
</feature>
<evidence type="ECO:0000256" key="1">
    <source>
        <dbReference type="SAM" id="Coils"/>
    </source>
</evidence>
<dbReference type="Proteomes" id="UP000193467">
    <property type="component" value="Unassembled WGS sequence"/>
</dbReference>
<dbReference type="InParanoid" id="A0A1Y2G511"/>
<feature type="compositionally biased region" description="Basic and acidic residues" evidence="2">
    <location>
        <begin position="296"/>
        <end position="311"/>
    </location>
</feature>
<evidence type="ECO:0008006" key="5">
    <source>
        <dbReference type="Google" id="ProtNLM"/>
    </source>
</evidence>
<feature type="coiled-coil region" evidence="1">
    <location>
        <begin position="229"/>
        <end position="263"/>
    </location>
</feature>
<accession>A0A1Y2G511</accession>
<feature type="compositionally biased region" description="Polar residues" evidence="2">
    <location>
        <begin position="157"/>
        <end position="173"/>
    </location>
</feature>
<gene>
    <name evidence="3" type="ORF">BCR35DRAFT_297844</name>
</gene>
<feature type="region of interest" description="Disordered" evidence="2">
    <location>
        <begin position="287"/>
        <end position="311"/>
    </location>
</feature>
<evidence type="ECO:0000313" key="4">
    <source>
        <dbReference type="Proteomes" id="UP000193467"/>
    </source>
</evidence>
<feature type="region of interest" description="Disordered" evidence="2">
    <location>
        <begin position="1"/>
        <end position="41"/>
    </location>
</feature>
<feature type="compositionally biased region" description="Polar residues" evidence="2">
    <location>
        <begin position="114"/>
        <end position="124"/>
    </location>
</feature>
<dbReference type="AlphaFoldDB" id="A0A1Y2G511"/>
<dbReference type="OrthoDB" id="6088208at2759"/>
<comment type="caution">
    <text evidence="3">The sequence shown here is derived from an EMBL/GenBank/DDBJ whole genome shotgun (WGS) entry which is preliminary data.</text>
</comment>
<reference evidence="3 4" key="1">
    <citation type="submission" date="2016-07" db="EMBL/GenBank/DDBJ databases">
        <title>Pervasive Adenine N6-methylation of Active Genes in Fungi.</title>
        <authorList>
            <consortium name="DOE Joint Genome Institute"/>
            <person name="Mondo S.J."/>
            <person name="Dannebaum R.O."/>
            <person name="Kuo R.C."/>
            <person name="Labutti K."/>
            <person name="Haridas S."/>
            <person name="Kuo A."/>
            <person name="Salamov A."/>
            <person name="Ahrendt S.R."/>
            <person name="Lipzen A."/>
            <person name="Sullivan W."/>
            <person name="Andreopoulos W.B."/>
            <person name="Clum A."/>
            <person name="Lindquist E."/>
            <person name="Daum C."/>
            <person name="Ramamoorthy G.K."/>
            <person name="Gryganskyi A."/>
            <person name="Culley D."/>
            <person name="Magnuson J.K."/>
            <person name="James T.Y."/>
            <person name="O'Malley M.A."/>
            <person name="Stajich J.E."/>
            <person name="Spatafora J.W."/>
            <person name="Visel A."/>
            <person name="Grigoriev I.V."/>
        </authorList>
    </citation>
    <scope>NUCLEOTIDE SEQUENCE [LARGE SCALE GENOMIC DNA]</scope>
    <source>
        <strain evidence="3 4">62-1032</strain>
    </source>
</reference>
<dbReference type="EMBL" id="MCGR01000001">
    <property type="protein sequence ID" value="ORY92437.1"/>
    <property type="molecule type" value="Genomic_DNA"/>
</dbReference>
<proteinExistence type="predicted"/>
<feature type="compositionally biased region" description="Low complexity" evidence="2">
    <location>
        <begin position="1"/>
        <end position="11"/>
    </location>
</feature>
<keyword evidence="4" id="KW-1185">Reference proteome</keyword>
<feature type="compositionally biased region" description="Low complexity" evidence="2">
    <location>
        <begin position="71"/>
        <end position="80"/>
    </location>
</feature>
<sequence>MDNALDDSTMPPTTPPPSSLAPAPRDRRDSTNSNWREEEASLRHQLRLLRAELASCQAKLGIKLNHAPFGSSSSRKGSLSADPSLSPIPRRKSSIPDLSHHRSPPTPEPRERSGLSTSPLSAYSSGLPGPGSVALTRTLVSNEGAEALQVAEEPTEPTASSSKSNGNSRQYSESPFFASGASRERISKSAVSAQSGSGKVISGLQSDLLQARSALESTRGQLRLSQRAVEFLGRQNDDLKETKERLGAEIEGLNRSLARKERLQEEALGRARIAEASLAELQQTHRAAVSSHKGKMKELEEGKHKSDEARAKAESEYGALSRGMKSMSDGWRADLNWLKSDLVKSETRFASSSTAVTKLIQDRPTLHEDVDSALAGLTAAQRDFAFSYADKASTALREVERVKAQSAEDQERASSLSAEFARLRRMMAEHTLAMEKDDG</sequence>
<organism evidence="3 4">
    <name type="scientific">Leucosporidium creatinivorum</name>
    <dbReference type="NCBI Taxonomy" id="106004"/>
    <lineage>
        <taxon>Eukaryota</taxon>
        <taxon>Fungi</taxon>
        <taxon>Dikarya</taxon>
        <taxon>Basidiomycota</taxon>
        <taxon>Pucciniomycotina</taxon>
        <taxon>Microbotryomycetes</taxon>
        <taxon>Leucosporidiales</taxon>
        <taxon>Leucosporidium</taxon>
    </lineage>
</organism>
<feature type="region of interest" description="Disordered" evidence="2">
    <location>
        <begin position="66"/>
        <end position="199"/>
    </location>
</feature>
<dbReference type="STRING" id="106004.A0A1Y2G511"/>
<name>A0A1Y2G511_9BASI</name>
<evidence type="ECO:0000313" key="3">
    <source>
        <dbReference type="EMBL" id="ORY92437.1"/>
    </source>
</evidence>